<dbReference type="Pfam" id="PF01408">
    <property type="entry name" value="GFO_IDH_MocA"/>
    <property type="match status" value="1"/>
</dbReference>
<proteinExistence type="inferred from homology"/>
<protein>
    <submittedName>
        <fullName evidence="5">Gfo/Idh/MocA family oxidoreductase</fullName>
    </submittedName>
</protein>
<gene>
    <name evidence="5" type="ORF">M0R88_06880</name>
</gene>
<dbReference type="InterPro" id="IPR000683">
    <property type="entry name" value="Gfo/Idh/MocA-like_OxRdtase_N"/>
</dbReference>
<dbReference type="SUPFAM" id="SSF51735">
    <property type="entry name" value="NAD(P)-binding Rossmann-fold domains"/>
    <property type="match status" value="1"/>
</dbReference>
<dbReference type="InterPro" id="IPR050984">
    <property type="entry name" value="Gfo/Idh/MocA_domain"/>
</dbReference>
<feature type="domain" description="Gfo/Idh/MocA-like oxidoreductase N-terminal" evidence="3">
    <location>
        <begin position="2"/>
        <end position="119"/>
    </location>
</feature>
<evidence type="ECO:0000256" key="1">
    <source>
        <dbReference type="ARBA" id="ARBA00010928"/>
    </source>
</evidence>
<evidence type="ECO:0000259" key="3">
    <source>
        <dbReference type="Pfam" id="PF01408"/>
    </source>
</evidence>
<dbReference type="GeneID" id="72189565"/>
<dbReference type="SUPFAM" id="SSF55347">
    <property type="entry name" value="Glyceraldehyde-3-phosphate dehydrogenase-like, C-terminal domain"/>
    <property type="match status" value="1"/>
</dbReference>
<dbReference type="Gene3D" id="3.40.50.720">
    <property type="entry name" value="NAD(P)-binding Rossmann-like Domain"/>
    <property type="match status" value="1"/>
</dbReference>
<dbReference type="EMBL" id="CP096658">
    <property type="protein sequence ID" value="UPW01813.1"/>
    <property type="molecule type" value="Genomic_DNA"/>
</dbReference>
<dbReference type="AlphaFoldDB" id="A0A8U0IL18"/>
<dbReference type="PANTHER" id="PTHR22604">
    <property type="entry name" value="OXIDOREDUCTASES"/>
    <property type="match status" value="1"/>
</dbReference>
<dbReference type="Proteomes" id="UP000830434">
    <property type="component" value="Chromosome"/>
</dbReference>
<evidence type="ECO:0000313" key="6">
    <source>
        <dbReference type="Proteomes" id="UP000830434"/>
    </source>
</evidence>
<dbReference type="InterPro" id="IPR055170">
    <property type="entry name" value="GFO_IDH_MocA-like_dom"/>
</dbReference>
<dbReference type="Pfam" id="PF22725">
    <property type="entry name" value="GFO_IDH_MocA_C3"/>
    <property type="match status" value="1"/>
</dbReference>
<dbReference type="PANTHER" id="PTHR22604:SF105">
    <property type="entry name" value="TRANS-1,2-DIHYDROBENZENE-1,2-DIOL DEHYDROGENASE"/>
    <property type="match status" value="1"/>
</dbReference>
<dbReference type="RefSeq" id="WP_248656200.1">
    <property type="nucleotide sequence ID" value="NZ_CP096658.1"/>
</dbReference>
<evidence type="ECO:0000313" key="5">
    <source>
        <dbReference type="EMBL" id="UPW01813.1"/>
    </source>
</evidence>
<keyword evidence="2" id="KW-0560">Oxidoreductase</keyword>
<sequence length="326" mass="35659">MNFGVLSTANIGRAAVVPAIRNTDHDLLAVASRDAASADAFADEFGIPRAYGSYEELLADDELDAVYNPLPNALHAEWTKRAADAGLHVLCEKPLAVDAEEAREVGDYCADRGVTLMEAFMYRYHPRTERAAELVREELGEVRSVKAGFQFPMDDPENVRLDPDLAGGSLMDVGCYAVSSARLFLGEPDRAYATTHDAGDHGVDTKLAGVLEYDGGATAEISCGFETDDAQWYRVETEGGWLEAREAFVPRGDEGVELEYEVDGRRAVETFDPTDQYRLEVERFAACVESGEQPRTDADEAVRNTATIDALYESAERGESVAVERP</sequence>
<dbReference type="GO" id="GO:0000166">
    <property type="term" value="F:nucleotide binding"/>
    <property type="evidence" value="ECO:0007669"/>
    <property type="project" value="InterPro"/>
</dbReference>
<evidence type="ECO:0000259" key="4">
    <source>
        <dbReference type="Pfam" id="PF22725"/>
    </source>
</evidence>
<accession>A0A8U0IL18</accession>
<keyword evidence="6" id="KW-1185">Reference proteome</keyword>
<dbReference type="Gene3D" id="3.30.360.10">
    <property type="entry name" value="Dihydrodipicolinate Reductase, domain 2"/>
    <property type="match status" value="1"/>
</dbReference>
<feature type="domain" description="GFO/IDH/MocA-like oxidoreductase" evidence="4">
    <location>
        <begin position="131"/>
        <end position="242"/>
    </location>
</feature>
<dbReference type="KEGG" id="haxz:M0R88_06880"/>
<dbReference type="InterPro" id="IPR036291">
    <property type="entry name" value="NAD(P)-bd_dom_sf"/>
</dbReference>
<organism evidence="5 6">
    <name type="scientific">Halorussus gelatinilyticus</name>
    <dbReference type="NCBI Taxonomy" id="2937524"/>
    <lineage>
        <taxon>Archaea</taxon>
        <taxon>Methanobacteriati</taxon>
        <taxon>Methanobacteriota</taxon>
        <taxon>Stenosarchaea group</taxon>
        <taxon>Halobacteria</taxon>
        <taxon>Halobacteriales</taxon>
        <taxon>Haladaptataceae</taxon>
        <taxon>Halorussus</taxon>
    </lineage>
</organism>
<name>A0A8U0IL18_9EURY</name>
<comment type="similarity">
    <text evidence="1">Belongs to the Gfo/Idh/MocA family.</text>
</comment>
<dbReference type="GO" id="GO:0016491">
    <property type="term" value="F:oxidoreductase activity"/>
    <property type="evidence" value="ECO:0007669"/>
    <property type="project" value="UniProtKB-KW"/>
</dbReference>
<reference evidence="5" key="1">
    <citation type="submission" date="2022-04" db="EMBL/GenBank/DDBJ databases">
        <title>Diverse halophilic archaea isolated from saline environments.</title>
        <authorList>
            <person name="Cui H.-L."/>
        </authorList>
    </citation>
    <scope>NUCLEOTIDE SEQUENCE</scope>
    <source>
        <strain evidence="5">XZYJT40</strain>
    </source>
</reference>
<evidence type="ECO:0000256" key="2">
    <source>
        <dbReference type="ARBA" id="ARBA00023002"/>
    </source>
</evidence>